<feature type="region of interest" description="Disordered" evidence="2">
    <location>
        <begin position="51"/>
        <end position="83"/>
    </location>
</feature>
<dbReference type="Pfam" id="PF09769">
    <property type="entry name" value="ApoO"/>
    <property type="match status" value="1"/>
</dbReference>
<dbReference type="GO" id="GO:0044284">
    <property type="term" value="C:mitochondrial crista junction"/>
    <property type="evidence" value="ECO:0007669"/>
    <property type="project" value="TreeGrafter"/>
</dbReference>
<dbReference type="InterPro" id="IPR033181">
    <property type="entry name" value="Mic26_fungi"/>
</dbReference>
<comment type="subcellular location">
    <subcellularLocation>
        <location evidence="1">Mitochondrion inner membrane</location>
    </subcellularLocation>
</comment>
<dbReference type="PANTHER" id="PTHR28268:SF1">
    <property type="entry name" value="MICOS SUBUNIT MIC26"/>
    <property type="match status" value="1"/>
</dbReference>
<keyword evidence="3" id="KW-0732">Signal</keyword>
<proteinExistence type="predicted"/>
<name>A0AA39XFB9_9PEZI</name>
<feature type="signal peptide" evidence="3">
    <location>
        <begin position="1"/>
        <end position="32"/>
    </location>
</feature>
<dbReference type="PANTHER" id="PTHR28268">
    <property type="entry name" value="MICOS SUBUNIT MIC26"/>
    <property type="match status" value="1"/>
</dbReference>
<protein>
    <recommendedName>
        <fullName evidence="1">MICOS complex subunit</fullName>
    </recommendedName>
</protein>
<comment type="subunit">
    <text evidence="1">Component of the mitochondrial contact site and cristae organizing system (MICOS) complex.</text>
</comment>
<dbReference type="AlphaFoldDB" id="A0AA39XFB9"/>
<evidence type="ECO:0000256" key="1">
    <source>
        <dbReference type="RuleBase" id="RU363021"/>
    </source>
</evidence>
<gene>
    <name evidence="4" type="ORF">B0T14DRAFT_503947</name>
</gene>
<feature type="chain" id="PRO_5041307051" description="MICOS complex subunit" evidence="3">
    <location>
        <begin position="33"/>
        <end position="274"/>
    </location>
</feature>
<dbReference type="GO" id="GO:0042407">
    <property type="term" value="P:cristae formation"/>
    <property type="evidence" value="ECO:0007669"/>
    <property type="project" value="InterPro"/>
</dbReference>
<dbReference type="EMBL" id="JAULSU010000001">
    <property type="protein sequence ID" value="KAK0632337.1"/>
    <property type="molecule type" value="Genomic_DNA"/>
</dbReference>
<accession>A0AA39XFB9</accession>
<feature type="compositionally biased region" description="Low complexity" evidence="2">
    <location>
        <begin position="55"/>
        <end position="76"/>
    </location>
</feature>
<evidence type="ECO:0000313" key="4">
    <source>
        <dbReference type="EMBL" id="KAK0632337.1"/>
    </source>
</evidence>
<keyword evidence="1" id="KW-0472">Membrane</keyword>
<dbReference type="Proteomes" id="UP001175000">
    <property type="component" value="Unassembled WGS sequence"/>
</dbReference>
<evidence type="ECO:0000256" key="3">
    <source>
        <dbReference type="SAM" id="SignalP"/>
    </source>
</evidence>
<organism evidence="4 5">
    <name type="scientific">Immersiella caudata</name>
    <dbReference type="NCBI Taxonomy" id="314043"/>
    <lineage>
        <taxon>Eukaryota</taxon>
        <taxon>Fungi</taxon>
        <taxon>Dikarya</taxon>
        <taxon>Ascomycota</taxon>
        <taxon>Pezizomycotina</taxon>
        <taxon>Sordariomycetes</taxon>
        <taxon>Sordariomycetidae</taxon>
        <taxon>Sordariales</taxon>
        <taxon>Lasiosphaeriaceae</taxon>
        <taxon>Immersiella</taxon>
    </lineage>
</organism>
<evidence type="ECO:0000313" key="5">
    <source>
        <dbReference type="Proteomes" id="UP001175000"/>
    </source>
</evidence>
<reference evidence="4" key="1">
    <citation type="submission" date="2023-06" db="EMBL/GenBank/DDBJ databases">
        <title>Genome-scale phylogeny and comparative genomics of the fungal order Sordariales.</title>
        <authorList>
            <consortium name="Lawrence Berkeley National Laboratory"/>
            <person name="Hensen N."/>
            <person name="Bonometti L."/>
            <person name="Westerberg I."/>
            <person name="Brannstrom I.O."/>
            <person name="Guillou S."/>
            <person name="Cros-Aarteil S."/>
            <person name="Calhoun S."/>
            <person name="Haridas S."/>
            <person name="Kuo A."/>
            <person name="Mondo S."/>
            <person name="Pangilinan J."/>
            <person name="Riley R."/>
            <person name="Labutti K."/>
            <person name="Andreopoulos B."/>
            <person name="Lipzen A."/>
            <person name="Chen C."/>
            <person name="Yanf M."/>
            <person name="Daum C."/>
            <person name="Ng V."/>
            <person name="Clum A."/>
            <person name="Steindorff A."/>
            <person name="Ohm R."/>
            <person name="Martin F."/>
            <person name="Silar P."/>
            <person name="Natvig D."/>
            <person name="Lalanne C."/>
            <person name="Gautier V."/>
            <person name="Ament-Velasquez S.L."/>
            <person name="Kruys A."/>
            <person name="Hutchinson M.I."/>
            <person name="Powell A.J."/>
            <person name="Barry K."/>
            <person name="Miller A.N."/>
            <person name="Grigoriev I.V."/>
            <person name="Debuchy R."/>
            <person name="Gladieux P."/>
            <person name="Thoren M.H."/>
            <person name="Johannesson H."/>
        </authorList>
    </citation>
    <scope>NUCLEOTIDE SEQUENCE</scope>
    <source>
        <strain evidence="4">CBS 606.72</strain>
    </source>
</reference>
<keyword evidence="5" id="KW-1185">Reference proteome</keyword>
<dbReference type="GO" id="GO:0061617">
    <property type="term" value="C:MICOS complex"/>
    <property type="evidence" value="ECO:0007669"/>
    <property type="project" value="UniProtKB-UniRule"/>
</dbReference>
<comment type="function">
    <text evidence="1">Component of the MICOS complex, a large protein complex of the mitochondrial inner membrane that plays crucial roles in the maintenance of crista junctions, inner membrane architecture, and formation of contact sites to the outer membrane.</text>
</comment>
<dbReference type="InterPro" id="IPR019166">
    <property type="entry name" value="MIC26/MIC27"/>
</dbReference>
<keyword evidence="1" id="KW-0999">Mitochondrion inner membrane</keyword>
<sequence>MAARVLLQRRAAPLTAALLVGGIAFSPRVAHAEAPEERHLRSKKPIYDDDFDYIPTPTKASPPTSATATTSTAPPTIQTPETAPVPIPTAVIASGGRTTHTRSPTPTARLAAQIRLGRLFLYRQACTTEDAINAAMARAFSLEHSFTSTIASLAPPRESGEHLMPGLVYVLVAGMAGSIVARNRGVLLRASAPVALGVGAAWAVIPVTMGNVSELLWTYEKRFPAVAEAHVIAREGVEKGVSFVRVHGNLASRKVEEAVTEAREKVEEWVRKGK</sequence>
<comment type="caution">
    <text evidence="4">The sequence shown here is derived from an EMBL/GenBank/DDBJ whole genome shotgun (WGS) entry which is preliminary data.</text>
</comment>
<evidence type="ECO:0000256" key="2">
    <source>
        <dbReference type="SAM" id="MobiDB-lite"/>
    </source>
</evidence>
<keyword evidence="1" id="KW-0496">Mitochondrion</keyword>